<evidence type="ECO:0000256" key="4">
    <source>
        <dbReference type="ARBA" id="ARBA00022695"/>
    </source>
</evidence>
<dbReference type="CDD" id="cd05398">
    <property type="entry name" value="NT_ClassII-CCAase"/>
    <property type="match status" value="1"/>
</dbReference>
<dbReference type="InterPro" id="IPR043519">
    <property type="entry name" value="NT_sf"/>
</dbReference>
<feature type="domain" description="tRNA nucleotidyltransferase/poly(A) polymerase RNA and SrmB- binding" evidence="11">
    <location>
        <begin position="168"/>
        <end position="223"/>
    </location>
</feature>
<dbReference type="Gene3D" id="1.10.246.80">
    <property type="match status" value="1"/>
</dbReference>
<gene>
    <name evidence="13" type="ORF">H9659_01150</name>
</gene>
<dbReference type="SUPFAM" id="SSF81891">
    <property type="entry name" value="Poly A polymerase C-terminal region-like"/>
    <property type="match status" value="1"/>
</dbReference>
<keyword evidence="6" id="KW-0547">Nucleotide-binding</keyword>
<sequence>MFGTSQSRKVIALLNDAGYEAVFVGGAVRDALLGKEPKDIDIATSATPEQVKSVFKNTIDLGTEHGTVLVIESGEPIEVTTYRTEGTYSDNRRPDEVQFVTSLEEDLKRRDFTINALALRIDGEVVDPFHGREDLSKKTIRAVGNASERFSEDALRMIRAVRFVSVLGFDLDSSTKASITELHTTIQTLSVERIKTEFDKLFQGAFAYGALELIAETKLSEGLPLYPAQQDEWFQCSPFRSSLDGWASLMIAGHFDASEVVSAYKLSNKERLFLQSVQKFYTIRQLRSYTIEDYYNAECSTLVTVEKLLGSLTTQQPIDEHEIRKAMDLLPIRSKQELAVKGKELMEWSGRRGGRWLGEAIQAIEHAVLYRVIPNEHYAIKEWFLHEYECKE</sequence>
<dbReference type="EC" id="2.7.7.72" evidence="13"/>
<keyword evidence="7" id="KW-0460">Magnesium</keyword>
<dbReference type="InterPro" id="IPR002646">
    <property type="entry name" value="PolA_pol_head_dom"/>
</dbReference>
<keyword evidence="14" id="KW-1185">Reference proteome</keyword>
<proteinExistence type="inferred from homology"/>
<dbReference type="InterPro" id="IPR032810">
    <property type="entry name" value="CCA-adding_enz_C"/>
</dbReference>
<dbReference type="Gene3D" id="1.10.110.30">
    <property type="match status" value="1"/>
</dbReference>
<organism evidence="13 14">
    <name type="scientific">Sporosarcina gallistercoris</name>
    <dbReference type="NCBI Taxonomy" id="2762245"/>
    <lineage>
        <taxon>Bacteria</taxon>
        <taxon>Bacillati</taxon>
        <taxon>Bacillota</taxon>
        <taxon>Bacilli</taxon>
        <taxon>Bacillales</taxon>
        <taxon>Caryophanaceae</taxon>
        <taxon>Sporosarcina</taxon>
    </lineage>
</organism>
<keyword evidence="5" id="KW-0479">Metal-binding</keyword>
<dbReference type="Pfam" id="PF12627">
    <property type="entry name" value="PolyA_pol_RNAbd"/>
    <property type="match status" value="1"/>
</dbReference>
<comment type="similarity">
    <text evidence="9">Belongs to the tRNA nucleotidyltransferase/poly(A) polymerase family.</text>
</comment>
<keyword evidence="3" id="KW-0819">tRNA processing</keyword>
<evidence type="ECO:0000256" key="3">
    <source>
        <dbReference type="ARBA" id="ARBA00022694"/>
    </source>
</evidence>
<evidence type="ECO:0000256" key="6">
    <source>
        <dbReference type="ARBA" id="ARBA00022741"/>
    </source>
</evidence>
<dbReference type="InterPro" id="IPR032828">
    <property type="entry name" value="PolyA_RNA-bd"/>
</dbReference>
<dbReference type="PANTHER" id="PTHR46173">
    <property type="entry name" value="CCA TRNA NUCLEOTIDYLTRANSFERASE 1, MITOCHONDRIAL"/>
    <property type="match status" value="1"/>
</dbReference>
<accession>A0ABR8PFK3</accession>
<dbReference type="Gene3D" id="3.30.460.10">
    <property type="entry name" value="Beta Polymerase, domain 2"/>
    <property type="match status" value="1"/>
</dbReference>
<evidence type="ECO:0000256" key="7">
    <source>
        <dbReference type="ARBA" id="ARBA00022842"/>
    </source>
</evidence>
<evidence type="ECO:0000259" key="12">
    <source>
        <dbReference type="Pfam" id="PF13735"/>
    </source>
</evidence>
<evidence type="ECO:0000256" key="5">
    <source>
        <dbReference type="ARBA" id="ARBA00022723"/>
    </source>
</evidence>
<comment type="cofactor">
    <cofactor evidence="1">
        <name>Mg(2+)</name>
        <dbReference type="ChEBI" id="CHEBI:18420"/>
    </cofactor>
</comment>
<dbReference type="GO" id="GO:0004810">
    <property type="term" value="F:CCA tRNA nucleotidyltransferase activity"/>
    <property type="evidence" value="ECO:0007669"/>
    <property type="project" value="UniProtKB-EC"/>
</dbReference>
<evidence type="ECO:0000259" key="10">
    <source>
        <dbReference type="Pfam" id="PF01743"/>
    </source>
</evidence>
<dbReference type="EMBL" id="JACSQY010000001">
    <property type="protein sequence ID" value="MBD7906936.1"/>
    <property type="molecule type" value="Genomic_DNA"/>
</dbReference>
<feature type="domain" description="CCA-adding enzyme C-terminal" evidence="12">
    <location>
        <begin position="239"/>
        <end position="383"/>
    </location>
</feature>
<dbReference type="PANTHER" id="PTHR46173:SF1">
    <property type="entry name" value="CCA TRNA NUCLEOTIDYLTRANSFERASE 1, MITOCHONDRIAL"/>
    <property type="match status" value="1"/>
</dbReference>
<dbReference type="InterPro" id="IPR050264">
    <property type="entry name" value="Bact_CCA-adding_enz_type3_sf"/>
</dbReference>
<dbReference type="Gene3D" id="1.20.58.560">
    <property type="match status" value="1"/>
</dbReference>
<evidence type="ECO:0000256" key="2">
    <source>
        <dbReference type="ARBA" id="ARBA00022679"/>
    </source>
</evidence>
<feature type="domain" description="Poly A polymerase head" evidence="10">
    <location>
        <begin position="23"/>
        <end position="141"/>
    </location>
</feature>
<evidence type="ECO:0000313" key="14">
    <source>
        <dbReference type="Proteomes" id="UP000659496"/>
    </source>
</evidence>
<protein>
    <submittedName>
        <fullName evidence="13">CCA tRNA nucleotidyltransferase</fullName>
        <ecNumber evidence="13">2.7.7.72</ecNumber>
    </submittedName>
</protein>
<dbReference type="NCBIfam" id="NF009814">
    <property type="entry name" value="PRK13299.1"/>
    <property type="match status" value="1"/>
</dbReference>
<dbReference type="RefSeq" id="WP_191688083.1">
    <property type="nucleotide sequence ID" value="NZ_JACSQY010000001.1"/>
</dbReference>
<dbReference type="Pfam" id="PF01743">
    <property type="entry name" value="PolyA_pol"/>
    <property type="match status" value="1"/>
</dbReference>
<evidence type="ECO:0000256" key="1">
    <source>
        <dbReference type="ARBA" id="ARBA00001946"/>
    </source>
</evidence>
<evidence type="ECO:0000313" key="13">
    <source>
        <dbReference type="EMBL" id="MBD7906936.1"/>
    </source>
</evidence>
<dbReference type="Pfam" id="PF13735">
    <property type="entry name" value="tRNA_NucTran2_2"/>
    <property type="match status" value="1"/>
</dbReference>
<dbReference type="SUPFAM" id="SSF81301">
    <property type="entry name" value="Nucleotidyltransferase"/>
    <property type="match status" value="1"/>
</dbReference>
<name>A0ABR8PFK3_9BACL</name>
<keyword evidence="8 9" id="KW-0694">RNA-binding</keyword>
<evidence type="ECO:0000259" key="11">
    <source>
        <dbReference type="Pfam" id="PF12627"/>
    </source>
</evidence>
<evidence type="ECO:0000256" key="8">
    <source>
        <dbReference type="ARBA" id="ARBA00022884"/>
    </source>
</evidence>
<keyword evidence="4 13" id="KW-0548">Nucleotidyltransferase</keyword>
<evidence type="ECO:0000256" key="9">
    <source>
        <dbReference type="RuleBase" id="RU003953"/>
    </source>
</evidence>
<reference evidence="13 14" key="1">
    <citation type="submission" date="2020-08" db="EMBL/GenBank/DDBJ databases">
        <title>A Genomic Blueprint of the Chicken Gut Microbiome.</title>
        <authorList>
            <person name="Gilroy R."/>
            <person name="Ravi A."/>
            <person name="Getino M."/>
            <person name="Pursley I."/>
            <person name="Horton D.L."/>
            <person name="Alikhan N.-F."/>
            <person name="Baker D."/>
            <person name="Gharbi K."/>
            <person name="Hall N."/>
            <person name="Watson M."/>
            <person name="Adriaenssens E.M."/>
            <person name="Foster-Nyarko E."/>
            <person name="Jarju S."/>
            <person name="Secka A."/>
            <person name="Antonio M."/>
            <person name="Oren A."/>
            <person name="Chaudhuri R."/>
            <person name="La Ragione R.M."/>
            <person name="Hildebrand F."/>
            <person name="Pallen M.J."/>
        </authorList>
    </citation>
    <scope>NUCLEOTIDE SEQUENCE [LARGE SCALE GENOMIC DNA]</scope>
    <source>
        <strain evidence="13 14">Sa3CUA8</strain>
    </source>
</reference>
<keyword evidence="2 9" id="KW-0808">Transferase</keyword>
<comment type="caution">
    <text evidence="13">The sequence shown here is derived from an EMBL/GenBank/DDBJ whole genome shotgun (WGS) entry which is preliminary data.</text>
</comment>
<dbReference type="Proteomes" id="UP000659496">
    <property type="component" value="Unassembled WGS sequence"/>
</dbReference>